<dbReference type="EMBL" id="JBFYGN010000050">
    <property type="protein sequence ID" value="MEX8195416.1"/>
    <property type="molecule type" value="Genomic_DNA"/>
</dbReference>
<evidence type="ECO:0000256" key="2">
    <source>
        <dbReference type="ARBA" id="ARBA00022525"/>
    </source>
</evidence>
<dbReference type="PANTHER" id="PTHR38340:SF1">
    <property type="entry name" value="S-LAYER PROTEIN"/>
    <property type="match status" value="1"/>
</dbReference>
<dbReference type="Proteomes" id="UP001561046">
    <property type="component" value="Unassembled WGS sequence"/>
</dbReference>
<evidence type="ECO:0000313" key="5">
    <source>
        <dbReference type="EMBL" id="MEX8195416.1"/>
    </source>
</evidence>
<dbReference type="InterPro" id="IPR010566">
    <property type="entry name" value="Haemolys_ca-bd"/>
</dbReference>
<organism evidence="5 6">
    <name type="scientific">Comamonas guangdongensis</name>
    <dbReference type="NCBI Taxonomy" id="510515"/>
    <lineage>
        <taxon>Bacteria</taxon>
        <taxon>Pseudomonadati</taxon>
        <taxon>Pseudomonadota</taxon>
        <taxon>Betaproteobacteria</taxon>
        <taxon>Burkholderiales</taxon>
        <taxon>Comamonadaceae</taxon>
        <taxon>Comamonas</taxon>
    </lineage>
</organism>
<gene>
    <name evidence="5" type="ORF">AB6724_21525</name>
</gene>
<dbReference type="InterPro" id="IPR011049">
    <property type="entry name" value="Serralysin-like_metalloprot_C"/>
</dbReference>
<evidence type="ECO:0000259" key="4">
    <source>
        <dbReference type="Pfam" id="PF06594"/>
    </source>
</evidence>
<keyword evidence="3" id="KW-0106">Calcium</keyword>
<dbReference type="SUPFAM" id="SSF51120">
    <property type="entry name" value="beta-Roll"/>
    <property type="match status" value="2"/>
</dbReference>
<keyword evidence="6" id="KW-1185">Reference proteome</keyword>
<keyword evidence="2" id="KW-0964">Secreted</keyword>
<feature type="non-terminal residue" evidence="5">
    <location>
        <position position="1"/>
    </location>
</feature>
<dbReference type="PRINTS" id="PR00313">
    <property type="entry name" value="CABNDNGRPT"/>
</dbReference>
<dbReference type="RefSeq" id="WP_369340586.1">
    <property type="nucleotide sequence ID" value="NZ_JBFYGN010000050.1"/>
</dbReference>
<dbReference type="Pfam" id="PF00353">
    <property type="entry name" value="HemolysinCabind"/>
    <property type="match status" value="3"/>
</dbReference>
<dbReference type="PANTHER" id="PTHR38340">
    <property type="entry name" value="S-LAYER PROTEIN"/>
    <property type="match status" value="1"/>
</dbReference>
<evidence type="ECO:0000313" key="6">
    <source>
        <dbReference type="Proteomes" id="UP001561046"/>
    </source>
</evidence>
<accession>A0ABV4A201</accession>
<dbReference type="Gene3D" id="2.150.10.10">
    <property type="entry name" value="Serralysin-like metalloprotease, C-terminal"/>
    <property type="match status" value="2"/>
</dbReference>
<proteinExistence type="predicted"/>
<comment type="caution">
    <text evidence="5">The sequence shown here is derived from an EMBL/GenBank/DDBJ whole genome shotgun (WGS) entry which is preliminary data.</text>
</comment>
<dbReference type="InterPro" id="IPR001343">
    <property type="entry name" value="Hemolysn_Ca-bd"/>
</dbReference>
<feature type="domain" description="Haemolysin-type calcium binding-related" evidence="4">
    <location>
        <begin position="227"/>
        <end position="266"/>
    </location>
</feature>
<sequence length="305" mass="31956">GGAGNDTLSGGLGNDTYLFGKGDGQDTISSDYDTSAGKLNVLQFKAGVAPADIVATRSDRALILAIAGTTDQVKIDYFFEANNPYGGYNPIQQVRFADGTSWDIPAILNQVFAGTSGADYIAGTTGNDVIHGQEGNDTLYGYGGNDTLDGGAGNDYLDGGDGNDILNGGAGNDYLTGGAGNDTYYFERGFGVDTVYDYDPTEGNKDIAQFSVDIASDQLWFRRNGSNLEVSIIGSSDQISISSWYSGASYQVEQFKAGDGKILSNTQVQALVDAMASFAPPAAGQSVLSPDYKNSLDAVISSNWK</sequence>
<dbReference type="InterPro" id="IPR018511">
    <property type="entry name" value="Hemolysin-typ_Ca-bd_CS"/>
</dbReference>
<dbReference type="InterPro" id="IPR050557">
    <property type="entry name" value="RTX_toxin/Mannuronan_C5-epim"/>
</dbReference>
<name>A0ABV4A201_9BURK</name>
<reference evidence="5 6" key="1">
    <citation type="journal article" date="2013" name="Int. J. Syst. Evol. Microbiol.">
        <title>Comamonas guangdongensis sp. nov., isolated from subterranean forest sediment, and emended description of the genus Comamonas.</title>
        <authorList>
            <person name="Zhang J."/>
            <person name="Wang Y."/>
            <person name="Zhou S."/>
            <person name="Wu C."/>
            <person name="He J."/>
            <person name="Li F."/>
        </authorList>
    </citation>
    <scope>NUCLEOTIDE SEQUENCE [LARGE SCALE GENOMIC DNA]</scope>
    <source>
        <strain evidence="5 6">CCTCC AB2011133</strain>
    </source>
</reference>
<dbReference type="PROSITE" id="PS00330">
    <property type="entry name" value="HEMOLYSIN_CALCIUM"/>
    <property type="match status" value="3"/>
</dbReference>
<comment type="subcellular location">
    <subcellularLocation>
        <location evidence="1">Secreted</location>
    </subcellularLocation>
</comment>
<feature type="domain" description="Haemolysin-type calcium binding-related" evidence="4">
    <location>
        <begin position="62"/>
        <end position="104"/>
    </location>
</feature>
<protein>
    <submittedName>
        <fullName evidence="5">Calcium-binding protein</fullName>
    </submittedName>
</protein>
<evidence type="ECO:0000256" key="3">
    <source>
        <dbReference type="ARBA" id="ARBA00022837"/>
    </source>
</evidence>
<evidence type="ECO:0000256" key="1">
    <source>
        <dbReference type="ARBA" id="ARBA00004613"/>
    </source>
</evidence>
<dbReference type="Pfam" id="PF06594">
    <property type="entry name" value="HCBP_related"/>
    <property type="match status" value="2"/>
</dbReference>